<dbReference type="InterPro" id="IPR020568">
    <property type="entry name" value="Ribosomal_Su5_D2-typ_SF"/>
</dbReference>
<evidence type="ECO:0000313" key="11">
    <source>
        <dbReference type="Proteomes" id="UP001519535"/>
    </source>
</evidence>
<keyword evidence="7" id="KW-0238">DNA-binding</keyword>
<dbReference type="PANTHER" id="PTHR45866">
    <property type="entry name" value="DNA GYRASE/TOPOISOMERASE SUBUNIT B"/>
    <property type="match status" value="1"/>
</dbReference>
<evidence type="ECO:0000313" key="10">
    <source>
        <dbReference type="EMBL" id="MBS9533100.1"/>
    </source>
</evidence>
<keyword evidence="8" id="KW-0413">Isomerase</keyword>
<evidence type="ECO:0000256" key="1">
    <source>
        <dbReference type="ARBA" id="ARBA00000185"/>
    </source>
</evidence>
<feature type="domain" description="DNA topoisomerase type IIA subunit B" evidence="9">
    <location>
        <begin position="66"/>
        <end position="229"/>
    </location>
</feature>
<evidence type="ECO:0000256" key="7">
    <source>
        <dbReference type="ARBA" id="ARBA00023125"/>
    </source>
</evidence>
<dbReference type="RefSeq" id="WP_214091991.1">
    <property type="nucleotide sequence ID" value="NZ_JAHCLR010000007.1"/>
</dbReference>
<keyword evidence="4" id="KW-0547">Nucleotide-binding</keyword>
<reference evidence="10 11" key="1">
    <citation type="submission" date="2021-05" db="EMBL/GenBank/DDBJ databases">
        <title>Mycobacterium acidophilum sp. nov., an extremely acid-tolerant member of the genus Mycobacterium.</title>
        <authorList>
            <person name="Xia J."/>
        </authorList>
    </citation>
    <scope>NUCLEOTIDE SEQUENCE [LARGE SCALE GENOMIC DNA]</scope>
    <source>
        <strain evidence="10 11">M1</strain>
    </source>
</reference>
<evidence type="ECO:0000259" key="9">
    <source>
        <dbReference type="Pfam" id="PF00204"/>
    </source>
</evidence>
<name>A0ABS5RFP4_9MYCO</name>
<evidence type="ECO:0000256" key="5">
    <source>
        <dbReference type="ARBA" id="ARBA00022840"/>
    </source>
</evidence>
<dbReference type="Proteomes" id="UP001519535">
    <property type="component" value="Unassembled WGS sequence"/>
</dbReference>
<comment type="similarity">
    <text evidence="2">Belongs to the type II topoisomerase GyrB family.</text>
</comment>
<sequence length="238" mass="25474">MSARWPVCGACCDVAMFSWMGGAHHCVVADPAEAVDESRLNPQSTVSVPAPTDAAHAAAALNSPAGLVGYVEHVNRTRAPFHPGVIHFTGTGSGHQVEIAAQWNAGNRDTIRTFVNSAPTEDGGPHRDGFYQGLTGVLNAFARRHTLITADGPDLSAADFAGGLTAVIVVKVTEPRFADESERQLLNPEIQPFVANVCTEHLTGWLETNPDCAKAVVRKAILSYASRTALYRSHFRNF</sequence>
<dbReference type="InterPro" id="IPR013506">
    <property type="entry name" value="Topo_IIA_bsu_dom2"/>
</dbReference>
<keyword evidence="11" id="KW-1185">Reference proteome</keyword>
<organism evidence="10 11">
    <name type="scientific">Mycolicibacter acidiphilus</name>
    <dbReference type="NCBI Taxonomy" id="2835306"/>
    <lineage>
        <taxon>Bacteria</taxon>
        <taxon>Bacillati</taxon>
        <taxon>Actinomycetota</taxon>
        <taxon>Actinomycetes</taxon>
        <taxon>Mycobacteriales</taxon>
        <taxon>Mycobacteriaceae</taxon>
        <taxon>Mycolicibacter</taxon>
    </lineage>
</organism>
<comment type="caution">
    <text evidence="10">The sequence shown here is derived from an EMBL/GenBank/DDBJ whole genome shotgun (WGS) entry which is preliminary data.</text>
</comment>
<dbReference type="PRINTS" id="PR01159">
    <property type="entry name" value="DNAGYRASEB"/>
</dbReference>
<dbReference type="Pfam" id="PF00204">
    <property type="entry name" value="DNA_gyraseB"/>
    <property type="match status" value="1"/>
</dbReference>
<keyword evidence="5" id="KW-0067">ATP-binding</keyword>
<dbReference type="EMBL" id="JAHCLR010000007">
    <property type="protein sequence ID" value="MBS9533100.1"/>
    <property type="molecule type" value="Genomic_DNA"/>
</dbReference>
<comment type="catalytic activity">
    <reaction evidence="1">
        <text>ATP-dependent breakage, passage and rejoining of double-stranded DNA.</text>
        <dbReference type="EC" id="5.6.2.2"/>
    </reaction>
</comment>
<accession>A0ABS5RFP4</accession>
<dbReference type="PANTHER" id="PTHR45866:SF1">
    <property type="entry name" value="DNA GYRASE SUBUNIT B, MITOCHONDRIAL"/>
    <property type="match status" value="1"/>
</dbReference>
<gene>
    <name evidence="10" type="ORF">KIH27_05790</name>
</gene>
<protein>
    <recommendedName>
        <fullName evidence="3">DNA topoisomerase (ATP-hydrolyzing)</fullName>
        <ecNumber evidence="3">5.6.2.2</ecNumber>
    </recommendedName>
</protein>
<evidence type="ECO:0000256" key="8">
    <source>
        <dbReference type="ARBA" id="ARBA00023235"/>
    </source>
</evidence>
<evidence type="ECO:0000256" key="2">
    <source>
        <dbReference type="ARBA" id="ARBA00010708"/>
    </source>
</evidence>
<evidence type="ECO:0000256" key="4">
    <source>
        <dbReference type="ARBA" id="ARBA00022741"/>
    </source>
</evidence>
<dbReference type="CDD" id="cd00822">
    <property type="entry name" value="TopoII_Trans_DNA_gyrase"/>
    <property type="match status" value="1"/>
</dbReference>
<evidence type="ECO:0000256" key="3">
    <source>
        <dbReference type="ARBA" id="ARBA00012895"/>
    </source>
</evidence>
<dbReference type="EC" id="5.6.2.2" evidence="3"/>
<dbReference type="SUPFAM" id="SSF54211">
    <property type="entry name" value="Ribosomal protein S5 domain 2-like"/>
    <property type="match status" value="1"/>
</dbReference>
<dbReference type="InterPro" id="IPR000565">
    <property type="entry name" value="Topo_IIA_B"/>
</dbReference>
<proteinExistence type="inferred from homology"/>
<keyword evidence="6" id="KW-0799">Topoisomerase</keyword>
<dbReference type="Gene3D" id="3.30.230.10">
    <property type="match status" value="1"/>
</dbReference>
<dbReference type="InterPro" id="IPR014721">
    <property type="entry name" value="Ribsml_uS5_D2-typ_fold_subgr"/>
</dbReference>
<evidence type="ECO:0000256" key="6">
    <source>
        <dbReference type="ARBA" id="ARBA00023029"/>
    </source>
</evidence>